<dbReference type="Pfam" id="PF00005">
    <property type="entry name" value="ABC_tran"/>
    <property type="match status" value="1"/>
</dbReference>
<dbReference type="PANTHER" id="PTHR43820">
    <property type="entry name" value="HIGH-AFFINITY BRANCHED-CHAIN AMINO ACID TRANSPORT ATP-BINDING PROTEIN LIVF"/>
    <property type="match status" value="1"/>
</dbReference>
<dbReference type="PANTHER" id="PTHR43820:SF4">
    <property type="entry name" value="HIGH-AFFINITY BRANCHED-CHAIN AMINO ACID TRANSPORT ATP-BINDING PROTEIN LIVF"/>
    <property type="match status" value="1"/>
</dbReference>
<dbReference type="InterPro" id="IPR003439">
    <property type="entry name" value="ABC_transporter-like_ATP-bd"/>
</dbReference>
<dbReference type="SMART" id="SM00382">
    <property type="entry name" value="AAA"/>
    <property type="match status" value="1"/>
</dbReference>
<dbReference type="PROSITE" id="PS50893">
    <property type="entry name" value="ABC_TRANSPORTER_2"/>
    <property type="match status" value="1"/>
</dbReference>
<evidence type="ECO:0000256" key="2">
    <source>
        <dbReference type="ARBA" id="ARBA00022448"/>
    </source>
</evidence>
<keyword evidence="4 7" id="KW-0067">ATP-binding</keyword>
<dbReference type="SUPFAM" id="SSF52540">
    <property type="entry name" value="P-loop containing nucleoside triphosphate hydrolases"/>
    <property type="match status" value="1"/>
</dbReference>
<evidence type="ECO:0000256" key="5">
    <source>
        <dbReference type="ARBA" id="ARBA00022970"/>
    </source>
</evidence>
<evidence type="ECO:0000313" key="7">
    <source>
        <dbReference type="EMBL" id="MDD7972856.1"/>
    </source>
</evidence>
<evidence type="ECO:0000259" key="6">
    <source>
        <dbReference type="PROSITE" id="PS50893"/>
    </source>
</evidence>
<evidence type="ECO:0000313" key="8">
    <source>
        <dbReference type="Proteomes" id="UP001431784"/>
    </source>
</evidence>
<feature type="domain" description="ABC transporter" evidence="6">
    <location>
        <begin position="2"/>
        <end position="236"/>
    </location>
</feature>
<keyword evidence="3" id="KW-0547">Nucleotide-binding</keyword>
<accession>A0ABT5TEP8</accession>
<dbReference type="Gene3D" id="3.40.50.300">
    <property type="entry name" value="P-loop containing nucleotide triphosphate hydrolases"/>
    <property type="match status" value="1"/>
</dbReference>
<dbReference type="InterPro" id="IPR003593">
    <property type="entry name" value="AAA+_ATPase"/>
</dbReference>
<gene>
    <name evidence="7" type="ORF">PUT78_17315</name>
</gene>
<comment type="similarity">
    <text evidence="1">Belongs to the ABC transporter superfamily.</text>
</comment>
<dbReference type="CDD" id="cd03224">
    <property type="entry name" value="ABC_TM1139_LivF_branched"/>
    <property type="match status" value="1"/>
</dbReference>
<comment type="caution">
    <text evidence="7">The sequence shown here is derived from an EMBL/GenBank/DDBJ whole genome shotgun (WGS) entry which is preliminary data.</text>
</comment>
<dbReference type="PROSITE" id="PS00211">
    <property type="entry name" value="ABC_TRANSPORTER_1"/>
    <property type="match status" value="1"/>
</dbReference>
<dbReference type="RefSeq" id="WP_274353530.1">
    <property type="nucleotide sequence ID" value="NZ_JAQZSM010000020.1"/>
</dbReference>
<evidence type="ECO:0000256" key="3">
    <source>
        <dbReference type="ARBA" id="ARBA00022741"/>
    </source>
</evidence>
<dbReference type="InterPro" id="IPR017871">
    <property type="entry name" value="ABC_transporter-like_CS"/>
</dbReference>
<protein>
    <submittedName>
        <fullName evidence="7">ABC transporter ATP-binding protein</fullName>
    </submittedName>
</protein>
<name>A0ABT5TEP8_9RHOB</name>
<keyword evidence="5" id="KW-0029">Amino-acid transport</keyword>
<dbReference type="InterPro" id="IPR052156">
    <property type="entry name" value="BCAA_Transport_ATP-bd_LivF"/>
</dbReference>
<evidence type="ECO:0000256" key="1">
    <source>
        <dbReference type="ARBA" id="ARBA00005417"/>
    </source>
</evidence>
<dbReference type="GO" id="GO:0005524">
    <property type="term" value="F:ATP binding"/>
    <property type="evidence" value="ECO:0007669"/>
    <property type="project" value="UniProtKB-KW"/>
</dbReference>
<dbReference type="EMBL" id="JAQZSM010000020">
    <property type="protein sequence ID" value="MDD7972856.1"/>
    <property type="molecule type" value="Genomic_DNA"/>
</dbReference>
<dbReference type="Proteomes" id="UP001431784">
    <property type="component" value="Unassembled WGS sequence"/>
</dbReference>
<evidence type="ECO:0000256" key="4">
    <source>
        <dbReference type="ARBA" id="ARBA00022840"/>
    </source>
</evidence>
<reference evidence="7" key="1">
    <citation type="submission" date="2023-02" db="EMBL/GenBank/DDBJ databases">
        <title>Description of Roseinatronobacter alkalisoli sp. nov., an alkaliphilic bacerium isolated from soda soil.</title>
        <authorList>
            <person name="Wei W."/>
        </authorList>
    </citation>
    <scope>NUCLEOTIDE SEQUENCE</scope>
    <source>
        <strain evidence="7">HJB301</strain>
    </source>
</reference>
<sequence>MLEIQNVSVRYGWHQALFDVAANVRRGRITVLLGTNGAGKSTFLKALGGLVPTEPGASVRLGGVEIARMPAHRRVEAGLALVPEGRGIFGKLSVAENLHLGGFAHRARTDEKARLEHVLELFPRLRERLPQIARTMSGGEQQMVAMGRAMMSRPDFLMLDEPSLGLSPLLSKDMFRSLRRIATEADIGILLVEQNARLSLEIADFGYLLENGHIVGQGPADELRTSPDVLRAYLGEDVVPG</sequence>
<dbReference type="InterPro" id="IPR027417">
    <property type="entry name" value="P-loop_NTPase"/>
</dbReference>
<proteinExistence type="inferred from homology"/>
<keyword evidence="2" id="KW-0813">Transport</keyword>
<organism evidence="7 8">
    <name type="scientific">Roseinatronobacter alkalisoli</name>
    <dbReference type="NCBI Taxonomy" id="3028235"/>
    <lineage>
        <taxon>Bacteria</taxon>
        <taxon>Pseudomonadati</taxon>
        <taxon>Pseudomonadota</taxon>
        <taxon>Alphaproteobacteria</taxon>
        <taxon>Rhodobacterales</taxon>
        <taxon>Paracoccaceae</taxon>
        <taxon>Roseinatronobacter</taxon>
    </lineage>
</organism>
<keyword evidence="8" id="KW-1185">Reference proteome</keyword>